<feature type="region of interest" description="Disordered" evidence="1">
    <location>
        <begin position="179"/>
        <end position="202"/>
    </location>
</feature>
<evidence type="ECO:0000313" key="3">
    <source>
        <dbReference type="Proteomes" id="UP000015102"/>
    </source>
</evidence>
<proteinExistence type="predicted"/>
<dbReference type="STRING" id="36166.T1GFG7"/>
<evidence type="ECO:0000313" key="2">
    <source>
        <dbReference type="EnsemblMetazoa" id="MESCA002109-PA"/>
    </source>
</evidence>
<protein>
    <submittedName>
        <fullName evidence="2">Uncharacterized protein</fullName>
    </submittedName>
</protein>
<organism evidence="2 3">
    <name type="scientific">Megaselia scalaris</name>
    <name type="common">Humpbacked fly</name>
    <name type="synonym">Phora scalaris</name>
    <dbReference type="NCBI Taxonomy" id="36166"/>
    <lineage>
        <taxon>Eukaryota</taxon>
        <taxon>Metazoa</taxon>
        <taxon>Ecdysozoa</taxon>
        <taxon>Arthropoda</taxon>
        <taxon>Hexapoda</taxon>
        <taxon>Insecta</taxon>
        <taxon>Pterygota</taxon>
        <taxon>Neoptera</taxon>
        <taxon>Endopterygota</taxon>
        <taxon>Diptera</taxon>
        <taxon>Brachycera</taxon>
        <taxon>Muscomorpha</taxon>
        <taxon>Platypezoidea</taxon>
        <taxon>Phoridae</taxon>
        <taxon>Megaseliini</taxon>
        <taxon>Megaselia</taxon>
    </lineage>
</organism>
<dbReference type="AlphaFoldDB" id="T1GFG7"/>
<dbReference type="EnsemblMetazoa" id="MESCA002109-RA">
    <property type="protein sequence ID" value="MESCA002109-PA"/>
    <property type="gene ID" value="MESCA002109"/>
</dbReference>
<reference evidence="2" key="2">
    <citation type="submission" date="2015-06" db="UniProtKB">
        <authorList>
            <consortium name="EnsemblMetazoa"/>
        </authorList>
    </citation>
    <scope>IDENTIFICATION</scope>
</reference>
<dbReference type="EMBL" id="CAQQ02187714">
    <property type="status" value="NOT_ANNOTATED_CDS"/>
    <property type="molecule type" value="Genomic_DNA"/>
</dbReference>
<dbReference type="Proteomes" id="UP000015102">
    <property type="component" value="Unassembled WGS sequence"/>
</dbReference>
<name>T1GFG7_MEGSC</name>
<evidence type="ECO:0000256" key="1">
    <source>
        <dbReference type="SAM" id="MobiDB-lite"/>
    </source>
</evidence>
<dbReference type="HOGENOM" id="CLU_1088079_0_0_1"/>
<keyword evidence="3" id="KW-1185">Reference proteome</keyword>
<accession>T1GFG7</accession>
<sequence>MDKFYLRFKSKRKFDLKDTKNTEILYDSGEKVYSCVFPCIPEDSKSSEAIVNISSLEKGSLERNEDNDLCKTQFEVLKLKRITENCKLRIDGGVPVQIESHFPFGFGSSYDEESFSMQTSLQRVQCLVKKIVLEMSVLSKIQQYERVVDTKKHISQVVVGAAVGLYLLKVTYPWISSGFSKTKKKPDSECDPSSQTEENSEEEIKVQKAEQLLAELNETKAKKRQPNLNAEFLQQMRKLVNIMIPRVFCYETGILT</sequence>
<reference evidence="3" key="1">
    <citation type="submission" date="2013-02" db="EMBL/GenBank/DDBJ databases">
        <authorList>
            <person name="Hughes D."/>
        </authorList>
    </citation>
    <scope>NUCLEOTIDE SEQUENCE</scope>
    <source>
        <strain>Durham</strain>
        <strain evidence="3">NC isolate 2 -- Noor lab</strain>
    </source>
</reference>